<feature type="region of interest" description="Disordered" evidence="1">
    <location>
        <begin position="205"/>
        <end position="234"/>
    </location>
</feature>
<sequence>MGAYHREILISKTKKSEYQHTTLAYTTENNRFLQHFLEIRKMTAEDRSLSSGMPIPKWMKGKTNDRFDFNQTTFSPTEIDDSFMYYYRHQQGVRSTEPKLITSSTSETISASQVSTATKLDFSRHPAPCQKYINGLIDGVAPAQTTPAMKVKSAGTDDGFKGEAAKCGSSIIRVASQMVSGKVVHGFNMEAAPQDDSCDLAGEKYERKRRGSRSLPASPLASPSSSPKGSRRPVNKYFTGAFTEVDKSKGGWILSNLLARRHISQSVGYINEETKEELERSSSTASVDEASLKDKNQVFKAKPSELREMNFWSPTSM</sequence>
<reference evidence="2" key="1">
    <citation type="journal article" date="2023" name="Insect Mol. Biol.">
        <title>Genome sequencing provides insights into the evolution of gene families encoding plant cell wall-degrading enzymes in longhorned beetles.</title>
        <authorList>
            <person name="Shin N.R."/>
            <person name="Okamura Y."/>
            <person name="Kirsch R."/>
            <person name="Pauchet Y."/>
        </authorList>
    </citation>
    <scope>NUCLEOTIDE SEQUENCE</scope>
    <source>
        <strain evidence="2">MMC_N1</strain>
    </source>
</reference>
<gene>
    <name evidence="2" type="ORF">NQ317_005018</name>
</gene>
<proteinExistence type="predicted"/>
<evidence type="ECO:0000313" key="2">
    <source>
        <dbReference type="EMBL" id="KAJ8984753.1"/>
    </source>
</evidence>
<organism evidence="2 3">
    <name type="scientific">Molorchus minor</name>
    <dbReference type="NCBI Taxonomy" id="1323400"/>
    <lineage>
        <taxon>Eukaryota</taxon>
        <taxon>Metazoa</taxon>
        <taxon>Ecdysozoa</taxon>
        <taxon>Arthropoda</taxon>
        <taxon>Hexapoda</taxon>
        <taxon>Insecta</taxon>
        <taxon>Pterygota</taxon>
        <taxon>Neoptera</taxon>
        <taxon>Endopterygota</taxon>
        <taxon>Coleoptera</taxon>
        <taxon>Polyphaga</taxon>
        <taxon>Cucujiformia</taxon>
        <taxon>Chrysomeloidea</taxon>
        <taxon>Cerambycidae</taxon>
        <taxon>Lamiinae</taxon>
        <taxon>Monochamini</taxon>
        <taxon>Molorchus</taxon>
    </lineage>
</organism>
<keyword evidence="3" id="KW-1185">Reference proteome</keyword>
<feature type="compositionally biased region" description="Low complexity" evidence="1">
    <location>
        <begin position="213"/>
        <end position="228"/>
    </location>
</feature>
<protein>
    <submittedName>
        <fullName evidence="2">Uncharacterized protein</fullName>
    </submittedName>
</protein>
<name>A0ABQ9K296_9CUCU</name>
<evidence type="ECO:0000313" key="3">
    <source>
        <dbReference type="Proteomes" id="UP001162164"/>
    </source>
</evidence>
<comment type="caution">
    <text evidence="2">The sequence shown here is derived from an EMBL/GenBank/DDBJ whole genome shotgun (WGS) entry which is preliminary data.</text>
</comment>
<dbReference type="Proteomes" id="UP001162164">
    <property type="component" value="Unassembled WGS sequence"/>
</dbReference>
<dbReference type="EMBL" id="JAPWTJ010000028">
    <property type="protein sequence ID" value="KAJ8984753.1"/>
    <property type="molecule type" value="Genomic_DNA"/>
</dbReference>
<evidence type="ECO:0000256" key="1">
    <source>
        <dbReference type="SAM" id="MobiDB-lite"/>
    </source>
</evidence>
<accession>A0ABQ9K296</accession>